<proteinExistence type="predicted"/>
<gene>
    <name evidence="1" type="ORF">A3224_04420</name>
</gene>
<organism evidence="1 2">
    <name type="scientific">Microbulbifer thermotolerans</name>
    <dbReference type="NCBI Taxonomy" id="252514"/>
    <lineage>
        <taxon>Bacteria</taxon>
        <taxon>Pseudomonadati</taxon>
        <taxon>Pseudomonadota</taxon>
        <taxon>Gammaproteobacteria</taxon>
        <taxon>Cellvibrionales</taxon>
        <taxon>Microbulbiferaceae</taxon>
        <taxon>Microbulbifer</taxon>
    </lineage>
</organism>
<evidence type="ECO:0000313" key="1">
    <source>
        <dbReference type="EMBL" id="AMX01930.1"/>
    </source>
</evidence>
<dbReference type="OrthoDB" id="882829at2"/>
<accession>A0A143HKD5</accession>
<dbReference type="AlphaFoldDB" id="A0A143HKD5"/>
<dbReference type="EMBL" id="CP014864">
    <property type="protein sequence ID" value="AMX01930.1"/>
    <property type="molecule type" value="Genomic_DNA"/>
</dbReference>
<protein>
    <submittedName>
        <fullName evidence="1">Uncharacterized protein</fullName>
    </submittedName>
</protein>
<dbReference type="Proteomes" id="UP000076077">
    <property type="component" value="Chromosome"/>
</dbReference>
<dbReference type="RefSeq" id="WP_067152005.1">
    <property type="nucleotide sequence ID" value="NZ_CP014864.1"/>
</dbReference>
<reference evidence="2" key="1">
    <citation type="submission" date="2016-03" db="EMBL/GenBank/DDBJ databases">
        <authorList>
            <person name="Lee Y.-S."/>
            <person name="Choi Y.-L."/>
        </authorList>
    </citation>
    <scope>NUCLEOTIDE SEQUENCE [LARGE SCALE GENOMIC DNA]</scope>
    <source>
        <strain evidence="2">DAU221</strain>
    </source>
</reference>
<dbReference type="GeneID" id="76607296"/>
<keyword evidence="2" id="KW-1185">Reference proteome</keyword>
<name>A0A143HKD5_MICTH</name>
<sequence length="110" mass="12464">MEAKSIYIATIHMKSKIDWDKSSGNEWSFVGEGSDFKELEVQEFIDSYFTEDELYLVIDRHNSFAIPKSKAGAEVKAKLSNQDITLCNNAFSKMVEFSYIGVAKHDAIKS</sequence>
<dbReference type="KEGG" id="mthd:A3224_04420"/>
<evidence type="ECO:0000313" key="2">
    <source>
        <dbReference type="Proteomes" id="UP000076077"/>
    </source>
</evidence>